<dbReference type="PANTHER" id="PTHR43767:SF8">
    <property type="entry name" value="LONG-CHAIN-FATTY-ACID--COA LIGASE"/>
    <property type="match status" value="1"/>
</dbReference>
<evidence type="ECO:0000256" key="15">
    <source>
        <dbReference type="SAM" id="MobiDB-lite"/>
    </source>
</evidence>
<dbReference type="InterPro" id="IPR025110">
    <property type="entry name" value="AMP-bd_C"/>
</dbReference>
<dbReference type="InterPro" id="IPR045851">
    <property type="entry name" value="AMP-bd_C_sf"/>
</dbReference>
<comment type="caution">
    <text evidence="18">The sequence shown here is derived from an EMBL/GenBank/DDBJ whole genome shotgun (WGS) entry which is preliminary data.</text>
</comment>
<evidence type="ECO:0000259" key="17">
    <source>
        <dbReference type="Pfam" id="PF13193"/>
    </source>
</evidence>
<dbReference type="GO" id="GO:0005524">
    <property type="term" value="F:ATP binding"/>
    <property type="evidence" value="ECO:0007669"/>
    <property type="project" value="UniProtKB-KW"/>
</dbReference>
<reference evidence="18 19" key="1">
    <citation type="submission" date="2018-06" db="EMBL/GenBank/DDBJ databases">
        <title>Genomic Encyclopedia of Type Strains, Phase IV (KMG-IV): sequencing the most valuable type-strain genomes for metagenomic binning, comparative biology and taxonomic classification.</title>
        <authorList>
            <person name="Goeker M."/>
        </authorList>
    </citation>
    <scope>NUCLEOTIDE SEQUENCE [LARGE SCALE GENOMIC DNA]</scope>
    <source>
        <strain evidence="18 19">DSM 26720</strain>
    </source>
</reference>
<dbReference type="SUPFAM" id="SSF56801">
    <property type="entry name" value="Acetyl-CoA synthetase-like"/>
    <property type="match status" value="1"/>
</dbReference>
<dbReference type="OrthoDB" id="9803968at2"/>
<dbReference type="InterPro" id="IPR042099">
    <property type="entry name" value="ANL_N_sf"/>
</dbReference>
<dbReference type="GO" id="GO:0004467">
    <property type="term" value="F:long-chain fatty acid-CoA ligase activity"/>
    <property type="evidence" value="ECO:0007669"/>
    <property type="project" value="UniProtKB-EC"/>
</dbReference>
<evidence type="ECO:0000313" key="19">
    <source>
        <dbReference type="Proteomes" id="UP000249453"/>
    </source>
</evidence>
<dbReference type="InterPro" id="IPR050237">
    <property type="entry name" value="ATP-dep_AMP-bd_enzyme"/>
</dbReference>
<name>A0A364JZH3_9HYPH</name>
<proteinExistence type="inferred from homology"/>
<organism evidence="18 19">
    <name type="scientific">Falsochrobactrum ovis</name>
    <dbReference type="NCBI Taxonomy" id="1293442"/>
    <lineage>
        <taxon>Bacteria</taxon>
        <taxon>Pseudomonadati</taxon>
        <taxon>Pseudomonadota</taxon>
        <taxon>Alphaproteobacteria</taxon>
        <taxon>Hyphomicrobiales</taxon>
        <taxon>Brucellaceae</taxon>
        <taxon>Falsochrobactrum</taxon>
    </lineage>
</organism>
<comment type="pathway">
    <text evidence="3">Lipid metabolism; fatty acid beta-oxidation.</text>
</comment>
<evidence type="ECO:0000256" key="9">
    <source>
        <dbReference type="ARBA" id="ARBA00022842"/>
    </source>
</evidence>
<evidence type="ECO:0000256" key="4">
    <source>
        <dbReference type="ARBA" id="ARBA00006432"/>
    </source>
</evidence>
<dbReference type="Proteomes" id="UP000249453">
    <property type="component" value="Unassembled WGS sequence"/>
</dbReference>
<keyword evidence="7" id="KW-0276">Fatty acid metabolism</keyword>
<dbReference type="FunFam" id="3.30.300.30:FF:000006">
    <property type="entry name" value="Long-chain-fatty-acid--CoA ligase FadD"/>
    <property type="match status" value="1"/>
</dbReference>
<dbReference type="InterPro" id="IPR000873">
    <property type="entry name" value="AMP-dep_synth/lig_dom"/>
</dbReference>
<evidence type="ECO:0000313" key="18">
    <source>
        <dbReference type="EMBL" id="RAK34145.1"/>
    </source>
</evidence>
<protein>
    <recommendedName>
        <fullName evidence="13">Long-chain-fatty-acid--CoA ligase</fullName>
        <ecNumber evidence="12">6.2.1.3</ecNumber>
    </recommendedName>
    <alternativeName>
        <fullName evidence="14">Long-chain acyl-CoA synthetase</fullName>
    </alternativeName>
</protein>
<dbReference type="EC" id="6.2.1.3" evidence="12"/>
<feature type="domain" description="AMP-dependent synthetase/ligase" evidence="16">
    <location>
        <begin position="73"/>
        <end position="462"/>
    </location>
</feature>
<keyword evidence="6" id="KW-0547">Nucleotide-binding</keyword>
<keyword evidence="19" id="KW-1185">Reference proteome</keyword>
<dbReference type="Gene3D" id="3.30.300.30">
    <property type="match status" value="1"/>
</dbReference>
<accession>A0A364JZH3</accession>
<dbReference type="PROSITE" id="PS00455">
    <property type="entry name" value="AMP_BINDING"/>
    <property type="match status" value="1"/>
</dbReference>
<dbReference type="AlphaFoldDB" id="A0A364JZH3"/>
<dbReference type="NCBIfam" id="NF005463">
    <property type="entry name" value="PRK07059.1"/>
    <property type="match status" value="1"/>
</dbReference>
<evidence type="ECO:0000256" key="3">
    <source>
        <dbReference type="ARBA" id="ARBA00005005"/>
    </source>
</evidence>
<dbReference type="PANTHER" id="PTHR43767">
    <property type="entry name" value="LONG-CHAIN-FATTY-ACID--COA LIGASE"/>
    <property type="match status" value="1"/>
</dbReference>
<evidence type="ECO:0000259" key="16">
    <source>
        <dbReference type="Pfam" id="PF00501"/>
    </source>
</evidence>
<evidence type="ECO:0000256" key="8">
    <source>
        <dbReference type="ARBA" id="ARBA00022840"/>
    </source>
</evidence>
<sequence>MTKEAARPNRKKPALKKVEARGAPSVVNATSDKERSCSDAANNKIWLKEYPPSVPAVIDISKSGSISDMIGASCRKFADSPAFYCMGKNLSYRELDTHSRALAGWLQSRGLVKGDRVAIMLPNILHYPVAIYATLRAGLVVVNVNPLYTARELEQQLIDSGAKALIVLENFAATVQKALPAVNVPNIIVASMGDMHGLKGHVINLAVRKIKKLVPNWNIPGHIRFKDALAQGRAVSFNPVPVDSNDIAFLQYTGGTTGTSKGAMLTHSNILANMEQMRLWLDVAFEIKGRPQALNMICALPLYHIFALTVNAMIGIRIGARNILIPNPRDIPALVKELKKYPFHILPGLNTLFNALINNKEFTELDFKSLVLTVGGGMAIQRPVAERWAQITGCNITEGYGLSETSPVISANPLDKAEFNGTIGLPMPSTEIAIRDDDGNDLPLGEIGEICVRGPQVMPGYWNRPEETARTIMADGFFRTGDMGFMDERGYTKIVDRKKDMIIVSGFNVYPNEIEEVVSEHPGIVESAAIGIASEHSGEVVKLFVVRRDPNLTVEEIKAFCAERLTNYKRPREIEFRDSLPKTNVGKILRRELRS</sequence>
<dbReference type="EMBL" id="QLMK01000001">
    <property type="protein sequence ID" value="RAK34145.1"/>
    <property type="molecule type" value="Genomic_DNA"/>
</dbReference>
<evidence type="ECO:0000256" key="2">
    <source>
        <dbReference type="ARBA" id="ARBA00004170"/>
    </source>
</evidence>
<dbReference type="Gene3D" id="3.40.50.12780">
    <property type="entry name" value="N-terminal domain of ligase-like"/>
    <property type="match status" value="1"/>
</dbReference>
<evidence type="ECO:0000256" key="6">
    <source>
        <dbReference type="ARBA" id="ARBA00022741"/>
    </source>
</evidence>
<evidence type="ECO:0000256" key="12">
    <source>
        <dbReference type="ARBA" id="ARBA00026121"/>
    </source>
</evidence>
<feature type="region of interest" description="Disordered" evidence="15">
    <location>
        <begin position="1"/>
        <end position="34"/>
    </location>
</feature>
<evidence type="ECO:0000256" key="14">
    <source>
        <dbReference type="ARBA" id="ARBA00042773"/>
    </source>
</evidence>
<evidence type="ECO:0000256" key="10">
    <source>
        <dbReference type="ARBA" id="ARBA00023098"/>
    </source>
</evidence>
<feature type="domain" description="AMP-binding enzyme C-terminal" evidence="17">
    <location>
        <begin position="513"/>
        <end position="587"/>
    </location>
</feature>
<comment type="similarity">
    <text evidence="4">Belongs to the ATP-dependent AMP-binding enzyme family.</text>
</comment>
<evidence type="ECO:0000256" key="7">
    <source>
        <dbReference type="ARBA" id="ARBA00022832"/>
    </source>
</evidence>
<dbReference type="FunFam" id="3.40.50.12780:FF:000003">
    <property type="entry name" value="Long-chain-fatty-acid--CoA ligase FadD"/>
    <property type="match status" value="1"/>
</dbReference>
<dbReference type="Pfam" id="PF13193">
    <property type="entry name" value="AMP-binding_C"/>
    <property type="match status" value="1"/>
</dbReference>
<keyword evidence="8" id="KW-0067">ATP-binding</keyword>
<keyword evidence="10" id="KW-0443">Lipid metabolism</keyword>
<dbReference type="RefSeq" id="WP_111573987.1">
    <property type="nucleotide sequence ID" value="NZ_JBHEEY010000001.1"/>
</dbReference>
<dbReference type="CDD" id="cd05936">
    <property type="entry name" value="FC-FACS_FadD_like"/>
    <property type="match status" value="1"/>
</dbReference>
<evidence type="ECO:0000256" key="1">
    <source>
        <dbReference type="ARBA" id="ARBA00001946"/>
    </source>
</evidence>
<evidence type="ECO:0000256" key="5">
    <source>
        <dbReference type="ARBA" id="ARBA00022598"/>
    </source>
</evidence>
<evidence type="ECO:0000256" key="13">
    <source>
        <dbReference type="ARBA" id="ARBA00039545"/>
    </source>
</evidence>
<dbReference type="GO" id="GO:0016020">
    <property type="term" value="C:membrane"/>
    <property type="evidence" value="ECO:0007669"/>
    <property type="project" value="UniProtKB-SubCell"/>
</dbReference>
<dbReference type="Pfam" id="PF00501">
    <property type="entry name" value="AMP-binding"/>
    <property type="match status" value="1"/>
</dbReference>
<evidence type="ECO:0000256" key="11">
    <source>
        <dbReference type="ARBA" id="ARBA00023136"/>
    </source>
</evidence>
<keyword evidence="11" id="KW-0472">Membrane</keyword>
<comment type="subcellular location">
    <subcellularLocation>
        <location evidence="2">Membrane</location>
        <topology evidence="2">Peripheral membrane protein</topology>
    </subcellularLocation>
</comment>
<dbReference type="InterPro" id="IPR020845">
    <property type="entry name" value="AMP-binding_CS"/>
</dbReference>
<keyword evidence="9" id="KW-0460">Magnesium</keyword>
<comment type="cofactor">
    <cofactor evidence="1">
        <name>Mg(2+)</name>
        <dbReference type="ChEBI" id="CHEBI:18420"/>
    </cofactor>
</comment>
<gene>
    <name evidence="18" type="ORF">C7374_101478</name>
</gene>
<keyword evidence="5" id="KW-0436">Ligase</keyword>